<dbReference type="Gene3D" id="1.10.3090.10">
    <property type="entry name" value="cca-adding enzyme, domain 2"/>
    <property type="match status" value="1"/>
</dbReference>
<comment type="function">
    <text evidence="7">Modifies, by uridylylation and deuridylylation, the PII regulatory proteins (GlnB and homologs), in response to the nitrogen status of the cell that GlnD senses through the glutamine level. Under low glutamine levels, catalyzes the conversion of the PII proteins and UTP to PII-UMP and PPi, while under higher glutamine levels, GlnD hydrolyzes PII-UMP to PII and UMP (deuridylylation). Thus, controls uridylylation state and activity of the PII proteins, and plays an important role in the regulation of nitrogen metabolism.</text>
</comment>
<dbReference type="Gene3D" id="3.30.70.260">
    <property type="match status" value="1"/>
</dbReference>
<dbReference type="EC" id="2.7.7.59" evidence="7"/>
<dbReference type="AlphaFoldDB" id="A0A7X0ITK0"/>
<dbReference type="InterPro" id="IPR010043">
    <property type="entry name" value="UTase/UR"/>
</dbReference>
<dbReference type="PROSITE" id="PS51671">
    <property type="entry name" value="ACT"/>
    <property type="match status" value="2"/>
</dbReference>
<dbReference type="EC" id="3.1.4.-" evidence="7"/>
<comment type="domain">
    <text evidence="7">Has four distinct domains: an N-terminal nucleotidyltransferase (NT) domain responsible for UTase activity, a central HD domain that encodes UR activity, and two C-terminal ACT domains that seem to have a role in glutamine sensing.</text>
</comment>
<dbReference type="RefSeq" id="WP_184706490.1">
    <property type="nucleotide sequence ID" value="NZ_JACHBG010000008.1"/>
</dbReference>
<evidence type="ECO:0000256" key="1">
    <source>
        <dbReference type="ARBA" id="ARBA00022679"/>
    </source>
</evidence>
<evidence type="ECO:0000259" key="9">
    <source>
        <dbReference type="PROSITE" id="PS51671"/>
    </source>
</evidence>
<proteinExistence type="inferred from homology"/>
<comment type="catalytic activity">
    <reaction evidence="7">
        <text>[protein-PII]-uridylyl-L-tyrosine + H2O = [protein-PII]-L-tyrosine + UMP + H(+)</text>
        <dbReference type="Rhea" id="RHEA:48600"/>
        <dbReference type="Rhea" id="RHEA-COMP:12147"/>
        <dbReference type="Rhea" id="RHEA-COMP:12148"/>
        <dbReference type="ChEBI" id="CHEBI:15377"/>
        <dbReference type="ChEBI" id="CHEBI:15378"/>
        <dbReference type="ChEBI" id="CHEBI:46858"/>
        <dbReference type="ChEBI" id="CHEBI:57865"/>
        <dbReference type="ChEBI" id="CHEBI:90602"/>
    </reaction>
</comment>
<dbReference type="CDD" id="cd00077">
    <property type="entry name" value="HDc"/>
    <property type="match status" value="1"/>
</dbReference>
<keyword evidence="5 7" id="KW-0460">Magnesium</keyword>
<gene>
    <name evidence="7" type="primary">glnD</name>
    <name evidence="11" type="ORF">GGD46_003772</name>
</gene>
<sequence>MQTKGQARRRRPAVKEQESGRQSMEMHDIDFPAVLDVSALRAECEALAKRHLDKNDERSALLALLKRASQEGREEARRLLDAQGGGLDCAHRISWLQDQIITVLYDFTVQHVYPKQAGSFSVTAVGGYGRDTLAPGSDIDLLFLFHPKPDGETHKAVEFILYMLWDMGFKVGHATRTVEECIRQAKSDMTVRTAVLETRYICGNEPLTRELQARFDKEIVTNTGPEFIAAKLAERDERHRKAGDTRYLVEPNVKEGKGGLRDLHTLFWISKYYYHVRDPVELVKLGVLSKQEYRLFEKAEDFLWAVRCHMHFLTGKAEERLSFDIQRDIAAALDYHARPGLSAVERFMKHYFLVAKDVGDLTRILCAALEDQQAKATPGLTGVISRFANRSRKIPGTVEFVEDRGRIALANPDVFKRDPVSLIRLFFVADINGLEFHPDALKRVTRSLNLIDNDLRENEEANRLFLSILTSKRDPALILRRMNEAGVLGRFIPEFGKIVSMMQFNMYHHYTVDEHLIRAVEVLSEIDRGKVEDIHPLTNKLMPGIEDRDALYVAVLLHDIAKGREEDHSEAGAKVARKLCPRFGLSPKQTELVVWLIAEHLTMSMVAQTRDLTDRKTIIDFADRVQSLDRLKMLLILTVCDIRAVGPGVWNGWKGQLLRTLYYETELLLAGGFSEVSRKERAEAAAQALDEALADWSRKDRDNYVKLHYQPYLLSVPLEDQVRHTKFIRQTDKAGKVLATMVRTDSFHAITEITVLSPDHPRLLTVIAGACAAAGANIADAQIFTTSDGRALDTIHVSREFADDADELRRAGTIGKMIEDVLAGRKRLPEVIATRSKNRRKNKAFVIPPSVIITNSLSNKFTVIEVECLDRTGLLSEITAVLSDLSLDIQSARITTFGEKVIDTFYVTDLVGQKIANENKRANITARLKAVMAGEEDEMRERMPSGIIAPAATRAVAAETPDTEKKAGSAV</sequence>
<dbReference type="Pfam" id="PF24931">
    <property type="entry name" value="ACT_ACR9_3rd"/>
    <property type="match status" value="1"/>
</dbReference>
<dbReference type="PIRSF" id="PIRSF006288">
    <property type="entry name" value="PII_uridyltransf"/>
    <property type="match status" value="1"/>
</dbReference>
<dbReference type="PROSITE" id="PS51831">
    <property type="entry name" value="HD"/>
    <property type="match status" value="1"/>
</dbReference>
<comment type="activity regulation">
    <text evidence="7">Uridylyltransferase (UTase) activity is inhibited by glutamine, while glutamine activates uridylyl-removing (UR) activity.</text>
</comment>
<dbReference type="PANTHER" id="PTHR47320:SF1">
    <property type="entry name" value="BIFUNCTIONAL URIDYLYLTRANSFERASE_URIDYLYL-REMOVING ENZYME"/>
    <property type="match status" value="1"/>
</dbReference>
<feature type="compositionally biased region" description="Basic residues" evidence="8">
    <location>
        <begin position="1"/>
        <end position="12"/>
    </location>
</feature>
<dbReference type="SUPFAM" id="SSF81593">
    <property type="entry name" value="Nucleotidyltransferase substrate binding subunit/domain"/>
    <property type="match status" value="1"/>
</dbReference>
<dbReference type="EMBL" id="JACHBG010000008">
    <property type="protein sequence ID" value="MBB6486477.1"/>
    <property type="molecule type" value="Genomic_DNA"/>
</dbReference>
<evidence type="ECO:0000256" key="2">
    <source>
        <dbReference type="ARBA" id="ARBA00022695"/>
    </source>
</evidence>
<dbReference type="SUPFAM" id="SSF109604">
    <property type="entry name" value="HD-domain/PDEase-like"/>
    <property type="match status" value="1"/>
</dbReference>
<dbReference type="InterPro" id="IPR002934">
    <property type="entry name" value="Polymerase_NTP_transf_dom"/>
</dbReference>
<dbReference type="Pfam" id="PF01909">
    <property type="entry name" value="NTP_transf_2"/>
    <property type="match status" value="1"/>
</dbReference>
<dbReference type="Proteomes" id="UP000565576">
    <property type="component" value="Unassembled WGS sequence"/>
</dbReference>
<accession>A0A7X0ITK0</accession>
<evidence type="ECO:0000256" key="4">
    <source>
        <dbReference type="ARBA" id="ARBA00022801"/>
    </source>
</evidence>
<name>A0A7X0ITK0_9HYPH</name>
<comment type="catalytic activity">
    <reaction evidence="7">
        <text>[protein-PII]-L-tyrosine + UTP = [protein-PII]-uridylyl-L-tyrosine + diphosphate</text>
        <dbReference type="Rhea" id="RHEA:13673"/>
        <dbReference type="Rhea" id="RHEA-COMP:12147"/>
        <dbReference type="Rhea" id="RHEA-COMP:12148"/>
        <dbReference type="ChEBI" id="CHEBI:33019"/>
        <dbReference type="ChEBI" id="CHEBI:46398"/>
        <dbReference type="ChEBI" id="CHEBI:46858"/>
        <dbReference type="ChEBI" id="CHEBI:90602"/>
        <dbReference type="EC" id="2.7.7.59"/>
    </reaction>
</comment>
<evidence type="ECO:0000256" key="7">
    <source>
        <dbReference type="HAMAP-Rule" id="MF_00277"/>
    </source>
</evidence>
<feature type="domain" description="HD" evidence="10">
    <location>
        <begin position="512"/>
        <end position="628"/>
    </location>
</feature>
<feature type="domain" description="ACT" evidence="9">
    <location>
        <begin position="752"/>
        <end position="833"/>
    </location>
</feature>
<protein>
    <recommendedName>
        <fullName evidence="7">Bifunctional uridylyltransferase/uridylyl-removing enzyme</fullName>
        <shortName evidence="7">UTase/UR</shortName>
    </recommendedName>
    <alternativeName>
        <fullName evidence="7">Bifunctional [protein-PII] modification enzyme</fullName>
    </alternativeName>
    <alternativeName>
        <fullName evidence="7">Bifunctional nitrogen sensor protein</fullName>
    </alternativeName>
    <domain>
        <recommendedName>
            <fullName evidence="7">[Protein-PII] uridylyltransferase</fullName>
            <shortName evidence="7">PII uridylyltransferase</shortName>
            <shortName evidence="7">UTase</shortName>
            <ecNumber evidence="7">2.7.7.59</ecNumber>
        </recommendedName>
    </domain>
    <domain>
        <recommendedName>
            <fullName evidence="7">[Protein-PII]-UMP uridylyl-removing enzyme</fullName>
            <shortName evidence="7">UR</shortName>
            <ecNumber evidence="7">3.1.4.-</ecNumber>
        </recommendedName>
    </domain>
</protein>
<dbReference type="HAMAP" id="MF_00277">
    <property type="entry name" value="PII_uridylyl_transf"/>
    <property type="match status" value="1"/>
</dbReference>
<comment type="cofactor">
    <cofactor evidence="7">
        <name>Mg(2+)</name>
        <dbReference type="ChEBI" id="CHEBI:18420"/>
    </cofactor>
</comment>
<reference evidence="11 12" key="1">
    <citation type="submission" date="2020-08" db="EMBL/GenBank/DDBJ databases">
        <title>Genomic Encyclopedia of Type Strains, Phase IV (KMG-V): Genome sequencing to study the core and pangenomes of soil and plant-associated prokaryotes.</title>
        <authorList>
            <person name="Whitman W."/>
        </authorList>
    </citation>
    <scope>NUCLEOTIDE SEQUENCE [LARGE SCALE GENOMIC DNA]</scope>
    <source>
        <strain evidence="11 12">SEMIA 4060</strain>
    </source>
</reference>
<feature type="compositionally biased region" description="Basic and acidic residues" evidence="8">
    <location>
        <begin position="13"/>
        <end position="25"/>
    </location>
</feature>
<dbReference type="CDD" id="cd04900">
    <property type="entry name" value="ACT_UUR-like_1"/>
    <property type="match status" value="1"/>
</dbReference>
<keyword evidence="6 7" id="KW-0511">Multifunctional enzyme</keyword>
<evidence type="ECO:0000313" key="11">
    <source>
        <dbReference type="EMBL" id="MBB6486477.1"/>
    </source>
</evidence>
<dbReference type="Pfam" id="PF08335">
    <property type="entry name" value="GlnD_UR_UTase"/>
    <property type="match status" value="1"/>
</dbReference>
<keyword evidence="4 7" id="KW-0378">Hydrolase</keyword>
<dbReference type="InterPro" id="IPR003607">
    <property type="entry name" value="HD/PDEase_dom"/>
</dbReference>
<keyword evidence="2 7" id="KW-0548">Nucleotidyltransferase</keyword>
<evidence type="ECO:0000313" key="12">
    <source>
        <dbReference type="Proteomes" id="UP000565576"/>
    </source>
</evidence>
<dbReference type="NCBIfam" id="NF003467">
    <property type="entry name" value="PRK05092.1"/>
    <property type="match status" value="1"/>
</dbReference>
<dbReference type="InterPro" id="IPR002912">
    <property type="entry name" value="ACT_dom"/>
</dbReference>
<dbReference type="CDD" id="cd04899">
    <property type="entry name" value="ACT_ACR-UUR-like_2"/>
    <property type="match status" value="1"/>
</dbReference>
<feature type="region of interest" description="Disordered" evidence="8">
    <location>
        <begin position="1"/>
        <end position="25"/>
    </location>
</feature>
<feature type="domain" description="ACT" evidence="9">
    <location>
        <begin position="863"/>
        <end position="944"/>
    </location>
</feature>
<evidence type="ECO:0000256" key="5">
    <source>
        <dbReference type="ARBA" id="ARBA00022842"/>
    </source>
</evidence>
<dbReference type="SUPFAM" id="SSF81301">
    <property type="entry name" value="Nucleotidyltransferase"/>
    <property type="match status" value="1"/>
</dbReference>
<dbReference type="NCBIfam" id="TIGR01693">
    <property type="entry name" value="UTase_glnD"/>
    <property type="match status" value="1"/>
</dbReference>
<comment type="caution">
    <text evidence="11">The sequence shown here is derived from an EMBL/GenBank/DDBJ whole genome shotgun (WGS) entry which is preliminary data.</text>
</comment>
<dbReference type="GO" id="GO:0008773">
    <property type="term" value="F:[protein-PII] uridylyltransferase activity"/>
    <property type="evidence" value="ECO:0007669"/>
    <property type="project" value="UniProtKB-UniRule"/>
</dbReference>
<evidence type="ECO:0000256" key="3">
    <source>
        <dbReference type="ARBA" id="ARBA00022737"/>
    </source>
</evidence>
<keyword evidence="3" id="KW-0677">Repeat</keyword>
<organism evidence="11 12">
    <name type="scientific">Rhizobium lusitanum</name>
    <dbReference type="NCBI Taxonomy" id="293958"/>
    <lineage>
        <taxon>Bacteria</taxon>
        <taxon>Pseudomonadati</taxon>
        <taxon>Pseudomonadota</taxon>
        <taxon>Alphaproteobacteria</taxon>
        <taxon>Hyphomicrobiales</taxon>
        <taxon>Rhizobiaceae</taxon>
        <taxon>Rhizobium/Agrobacterium group</taxon>
        <taxon>Rhizobium</taxon>
    </lineage>
</organism>
<dbReference type="InterPro" id="IPR045865">
    <property type="entry name" value="ACT-like_dom_sf"/>
</dbReference>
<dbReference type="SMART" id="SM00471">
    <property type="entry name" value="HDc"/>
    <property type="match status" value="1"/>
</dbReference>
<dbReference type="InterPro" id="IPR013546">
    <property type="entry name" value="PII_UdlTrfase/GS_AdlTrfase"/>
</dbReference>
<comment type="similarity">
    <text evidence="7">Belongs to the GlnD family.</text>
</comment>
<dbReference type="PANTHER" id="PTHR47320">
    <property type="entry name" value="BIFUNCTIONAL URIDYLYLTRANSFERASE/URIDYLYL-REMOVING ENZYME"/>
    <property type="match status" value="1"/>
</dbReference>
<comment type="caution">
    <text evidence="7">Lacks conserved residue(s) required for the propagation of feature annotation.</text>
</comment>
<dbReference type="InterPro" id="IPR006674">
    <property type="entry name" value="HD_domain"/>
</dbReference>
<dbReference type="InterPro" id="IPR043519">
    <property type="entry name" value="NT_sf"/>
</dbReference>
<evidence type="ECO:0000259" key="10">
    <source>
        <dbReference type="PROSITE" id="PS51831"/>
    </source>
</evidence>
<feature type="region of interest" description="Uridylyltransferase" evidence="7">
    <location>
        <begin position="1"/>
        <end position="395"/>
    </location>
</feature>
<dbReference type="GO" id="GO:0006808">
    <property type="term" value="P:regulation of nitrogen utilization"/>
    <property type="evidence" value="ECO:0007669"/>
    <property type="project" value="UniProtKB-UniRule"/>
</dbReference>
<evidence type="ECO:0000256" key="8">
    <source>
        <dbReference type="SAM" id="MobiDB-lite"/>
    </source>
</evidence>
<dbReference type="SUPFAM" id="SSF55021">
    <property type="entry name" value="ACT-like"/>
    <property type="match status" value="2"/>
</dbReference>
<dbReference type="GO" id="GO:0008081">
    <property type="term" value="F:phosphoric diester hydrolase activity"/>
    <property type="evidence" value="ECO:0007669"/>
    <property type="project" value="UniProtKB-UniRule"/>
</dbReference>
<dbReference type="Gene3D" id="3.30.460.10">
    <property type="entry name" value="Beta Polymerase, domain 2"/>
    <property type="match status" value="1"/>
</dbReference>
<evidence type="ECO:0000256" key="6">
    <source>
        <dbReference type="ARBA" id="ARBA00023268"/>
    </source>
</evidence>
<dbReference type="CDD" id="cd05401">
    <property type="entry name" value="NT_GlnE_GlnD_like"/>
    <property type="match status" value="1"/>
</dbReference>
<keyword evidence="1 7" id="KW-0808">Transferase</keyword>
<dbReference type="Pfam" id="PF01966">
    <property type="entry name" value="HD"/>
    <property type="match status" value="1"/>
</dbReference>